<organism evidence="4 5">
    <name type="scientific">Panagrolaimus superbus</name>
    <dbReference type="NCBI Taxonomy" id="310955"/>
    <lineage>
        <taxon>Eukaryota</taxon>
        <taxon>Metazoa</taxon>
        <taxon>Ecdysozoa</taxon>
        <taxon>Nematoda</taxon>
        <taxon>Chromadorea</taxon>
        <taxon>Rhabditida</taxon>
        <taxon>Tylenchina</taxon>
        <taxon>Panagrolaimomorpha</taxon>
        <taxon>Panagrolaimoidea</taxon>
        <taxon>Panagrolaimidae</taxon>
        <taxon>Panagrolaimus</taxon>
    </lineage>
</organism>
<dbReference type="InterPro" id="IPR028941">
    <property type="entry name" value="WHIM2_dom"/>
</dbReference>
<dbReference type="Pfam" id="PF15613">
    <property type="entry name" value="WSD"/>
    <property type="match status" value="1"/>
</dbReference>
<proteinExistence type="predicted"/>
<dbReference type="WBParaSite" id="PSU_v2.g15721.t1">
    <property type="protein sequence ID" value="PSU_v2.g15721.t1"/>
    <property type="gene ID" value="PSU_v2.g15721"/>
</dbReference>
<evidence type="ECO:0000256" key="2">
    <source>
        <dbReference type="ARBA" id="ARBA00023242"/>
    </source>
</evidence>
<feature type="domain" description="WHIM2" evidence="3">
    <location>
        <begin position="3"/>
        <end position="39"/>
    </location>
</feature>
<name>A0A914Y6A0_9BILA</name>
<comment type="subcellular location">
    <subcellularLocation>
        <location evidence="1">Nucleus</location>
    </subcellularLocation>
</comment>
<sequence length="120" mass="14182">MKTSQWYRVSTKEELNEIKEILCKKGIRENLLSETIEHNEAAISETLNAEIKPRDLKFNENESELEFLKNSMKKVFDKAEKYSLIHFSQTYEDLIAKVSGANTFEELVCLFYFFWIAIIF</sequence>
<dbReference type="AlphaFoldDB" id="A0A914Y6A0"/>
<dbReference type="Proteomes" id="UP000887577">
    <property type="component" value="Unplaced"/>
</dbReference>
<evidence type="ECO:0000313" key="5">
    <source>
        <dbReference type="WBParaSite" id="PSU_v2.g15721.t1"/>
    </source>
</evidence>
<evidence type="ECO:0000259" key="3">
    <source>
        <dbReference type="Pfam" id="PF15613"/>
    </source>
</evidence>
<reference evidence="5" key="1">
    <citation type="submission" date="2022-11" db="UniProtKB">
        <authorList>
            <consortium name="WormBaseParasite"/>
        </authorList>
    </citation>
    <scope>IDENTIFICATION</scope>
</reference>
<keyword evidence="4" id="KW-1185">Reference proteome</keyword>
<dbReference type="GO" id="GO:0005634">
    <property type="term" value="C:nucleus"/>
    <property type="evidence" value="ECO:0007669"/>
    <property type="project" value="UniProtKB-SubCell"/>
</dbReference>
<accession>A0A914Y6A0</accession>
<keyword evidence="2" id="KW-0539">Nucleus</keyword>
<protein>
    <recommendedName>
        <fullName evidence="3">WHIM2 domain-containing protein</fullName>
    </recommendedName>
</protein>
<evidence type="ECO:0000256" key="1">
    <source>
        <dbReference type="ARBA" id="ARBA00004123"/>
    </source>
</evidence>
<evidence type="ECO:0000313" key="4">
    <source>
        <dbReference type="Proteomes" id="UP000887577"/>
    </source>
</evidence>